<dbReference type="Proteomes" id="UP001305702">
    <property type="component" value="Chromosome"/>
</dbReference>
<gene>
    <name evidence="2" type="ORF">MJA45_25550</name>
</gene>
<dbReference type="EMBL" id="CP130318">
    <property type="protein sequence ID" value="WNQ10941.1"/>
    <property type="molecule type" value="Genomic_DNA"/>
</dbReference>
<reference evidence="2 3" key="1">
    <citation type="submission" date="2022-02" db="EMBL/GenBank/DDBJ databases">
        <title>Paenibacillus sp. MBLB1776 Whole Genome Shotgun Sequencing.</title>
        <authorList>
            <person name="Hwang C.Y."/>
            <person name="Cho E.-S."/>
            <person name="Seo M.-J."/>
        </authorList>
    </citation>
    <scope>NUCLEOTIDE SEQUENCE [LARGE SCALE GENOMIC DNA]</scope>
    <source>
        <strain evidence="2 3">MBLB1776</strain>
    </source>
</reference>
<accession>A0AA96LC60</accession>
<feature type="domain" description="Aminoglycoside phosphotransferase" evidence="1">
    <location>
        <begin position="99"/>
        <end position="273"/>
    </location>
</feature>
<dbReference type="AlphaFoldDB" id="A0AA96LC60"/>
<dbReference type="InterPro" id="IPR011009">
    <property type="entry name" value="Kinase-like_dom_sf"/>
</dbReference>
<evidence type="ECO:0000313" key="3">
    <source>
        <dbReference type="Proteomes" id="UP001305702"/>
    </source>
</evidence>
<dbReference type="Pfam" id="PF01636">
    <property type="entry name" value="APH"/>
    <property type="match status" value="1"/>
</dbReference>
<dbReference type="KEGG" id="paun:MJA45_25550"/>
<name>A0AA96LC60_9BACL</name>
<sequence>MAVIDSPNIPSARIQRLVRVQADQNSAVLGEWSWERLNWMASNRVTGGLYRLRGTASVGGNHFAWSLVGKHILPSEETDSWTHYCCWRREPELYRSGLLDRLPQPVRAPVCYGVEEEQDGTWWIWMEDVANTEEESWTEERYLETACLLGRFNGAYGSRQPLPDEPSLCRGFLASWIRECDRFDNGSALERSTWNHPRLKTIFPADMYERYANFRRFRPELLHVLSLLPKVFTHNDAWKPNLFRGRSGELIMIDWSNAGIAGVGEELGRFYGLSLNHGLGALEDKEAFASRLSEQYTLGLEQAGWKGDPRYPRIGFLASAGIRCGMMVPKLTNQLLVLDDEASVPQTLMERSHVAVHLLGLAEEAMRLAEESELFRNGIVEDFRNRK</sequence>
<proteinExistence type="predicted"/>
<protein>
    <recommendedName>
        <fullName evidence="1">Aminoglycoside phosphotransferase domain-containing protein</fullName>
    </recommendedName>
</protein>
<organism evidence="2 3">
    <name type="scientific">Paenibacillus aurantius</name>
    <dbReference type="NCBI Taxonomy" id="2918900"/>
    <lineage>
        <taxon>Bacteria</taxon>
        <taxon>Bacillati</taxon>
        <taxon>Bacillota</taxon>
        <taxon>Bacilli</taxon>
        <taxon>Bacillales</taxon>
        <taxon>Paenibacillaceae</taxon>
        <taxon>Paenibacillus</taxon>
    </lineage>
</organism>
<keyword evidence="3" id="KW-1185">Reference proteome</keyword>
<dbReference type="SUPFAM" id="SSF56112">
    <property type="entry name" value="Protein kinase-like (PK-like)"/>
    <property type="match status" value="1"/>
</dbReference>
<dbReference type="InterPro" id="IPR002575">
    <property type="entry name" value="Aminoglycoside_PTrfase"/>
</dbReference>
<evidence type="ECO:0000313" key="2">
    <source>
        <dbReference type="EMBL" id="WNQ10941.1"/>
    </source>
</evidence>
<dbReference type="RefSeq" id="WP_315604717.1">
    <property type="nucleotide sequence ID" value="NZ_CP130318.1"/>
</dbReference>
<evidence type="ECO:0000259" key="1">
    <source>
        <dbReference type="Pfam" id="PF01636"/>
    </source>
</evidence>